<evidence type="ECO:0000313" key="1">
    <source>
        <dbReference type="EMBL" id="ELP56417.1"/>
    </source>
</evidence>
<dbReference type="AlphaFoldDB" id="L7EDM7"/>
<evidence type="ECO:0000313" key="2">
    <source>
        <dbReference type="Proteomes" id="UP000010932"/>
    </source>
</evidence>
<accession>L7EDM7</accession>
<dbReference type="Proteomes" id="UP000010932">
    <property type="component" value="Unassembled WGS sequence"/>
</dbReference>
<protein>
    <submittedName>
        <fullName evidence="1">Uncharacterized protein</fullName>
    </submittedName>
</protein>
<sequence length="37" mass="4499">MKILSRKYRNCRRRYSLKINFLTTIYNYELGIVIATS</sequence>
<reference evidence="1 2" key="1">
    <citation type="journal article" date="2013" name="Genome Announc.">
        <title>Whole-Genome Sequence of Microcystis aeruginosa TAIHU98, a Nontoxic Bloom-Forming Strain Isolated from Taihu Lake, China.</title>
        <authorList>
            <person name="Yang C."/>
            <person name="Zhang W."/>
            <person name="Ren M."/>
            <person name="Song L."/>
            <person name="Li T."/>
            <person name="Zhao J."/>
        </authorList>
    </citation>
    <scope>NUCLEOTIDE SEQUENCE [LARGE SCALE GENOMIC DNA]</scope>
    <source>
        <strain evidence="1 2">TAIHU98</strain>
    </source>
</reference>
<comment type="caution">
    <text evidence="1">The sequence shown here is derived from an EMBL/GenBank/DDBJ whole genome shotgun (WGS) entry which is preliminary data.</text>
</comment>
<dbReference type="PATRIC" id="fig|1134457.3.peg.319"/>
<proteinExistence type="predicted"/>
<organism evidence="1 2">
    <name type="scientific">Microcystis aeruginosa TAIHU98</name>
    <dbReference type="NCBI Taxonomy" id="1134457"/>
    <lineage>
        <taxon>Bacteria</taxon>
        <taxon>Bacillati</taxon>
        <taxon>Cyanobacteriota</taxon>
        <taxon>Cyanophyceae</taxon>
        <taxon>Oscillatoriophycideae</taxon>
        <taxon>Chroococcales</taxon>
        <taxon>Microcystaceae</taxon>
        <taxon>Microcystis</taxon>
    </lineage>
</organism>
<dbReference type="EMBL" id="ANKQ01000001">
    <property type="protein sequence ID" value="ELP56417.1"/>
    <property type="molecule type" value="Genomic_DNA"/>
</dbReference>
<gene>
    <name evidence="1" type="ORF">O53_1022</name>
</gene>
<name>L7EDM7_MICAE</name>